<dbReference type="Gene3D" id="1.10.132.60">
    <property type="entry name" value="DNA polymerase family B, C-terminal domain"/>
    <property type="match status" value="1"/>
</dbReference>
<dbReference type="FunFam" id="3.90.1600.10:FF:000009">
    <property type="entry name" value="DNA polymerase"/>
    <property type="match status" value="1"/>
</dbReference>
<dbReference type="AlphaFoldDB" id="R1GMH6"/>
<feature type="domain" description="DNA-directed DNA polymerase family B multifunctional" evidence="8">
    <location>
        <begin position="408"/>
        <end position="777"/>
    </location>
</feature>
<dbReference type="Pfam" id="PF00136">
    <property type="entry name" value="DNA_pol_B"/>
    <property type="match status" value="1"/>
</dbReference>
<dbReference type="Gene3D" id="2.40.50.590">
    <property type="match status" value="2"/>
</dbReference>
<dbReference type="Pfam" id="PF03104">
    <property type="entry name" value="DNA_pol_B_exo1"/>
    <property type="match status" value="1"/>
</dbReference>
<evidence type="ECO:0000256" key="7">
    <source>
        <dbReference type="RuleBase" id="RU000442"/>
    </source>
</evidence>
<organism evidence="10 11">
    <name type="scientific">Grimontia indica</name>
    <dbReference type="NCBI Taxonomy" id="1056512"/>
    <lineage>
        <taxon>Bacteria</taxon>
        <taxon>Pseudomonadati</taxon>
        <taxon>Pseudomonadota</taxon>
        <taxon>Gammaproteobacteria</taxon>
        <taxon>Vibrionales</taxon>
        <taxon>Vibrionaceae</taxon>
        <taxon>Grimontia</taxon>
    </lineage>
</organism>
<dbReference type="Proteomes" id="UP000011223">
    <property type="component" value="Unassembled WGS sequence"/>
</dbReference>
<dbReference type="GO" id="GO:0008296">
    <property type="term" value="F:3'-5'-DNA exonuclease activity"/>
    <property type="evidence" value="ECO:0007669"/>
    <property type="project" value="TreeGrafter"/>
</dbReference>
<dbReference type="GO" id="GO:0045004">
    <property type="term" value="P:DNA replication proofreading"/>
    <property type="evidence" value="ECO:0007669"/>
    <property type="project" value="TreeGrafter"/>
</dbReference>
<dbReference type="GO" id="GO:0000166">
    <property type="term" value="F:nucleotide binding"/>
    <property type="evidence" value="ECO:0007669"/>
    <property type="project" value="InterPro"/>
</dbReference>
<evidence type="ECO:0000256" key="4">
    <source>
        <dbReference type="ARBA" id="ARBA00022932"/>
    </source>
</evidence>
<evidence type="ECO:0000256" key="5">
    <source>
        <dbReference type="ARBA" id="ARBA00023125"/>
    </source>
</evidence>
<dbReference type="NCBIfam" id="NF004421">
    <property type="entry name" value="PRK05762.1-2"/>
    <property type="match status" value="1"/>
</dbReference>
<feature type="domain" description="DNA-directed DNA polymerase family B exonuclease" evidence="9">
    <location>
        <begin position="215"/>
        <end position="325"/>
    </location>
</feature>
<dbReference type="CDD" id="cd05537">
    <property type="entry name" value="POLBc_Pol_II"/>
    <property type="match status" value="1"/>
</dbReference>
<dbReference type="SUPFAM" id="SSF56672">
    <property type="entry name" value="DNA/RNA polymerases"/>
    <property type="match status" value="1"/>
</dbReference>
<dbReference type="InterPro" id="IPR017964">
    <property type="entry name" value="DNA-dir_DNA_pol_B_CS"/>
</dbReference>
<evidence type="ECO:0000256" key="2">
    <source>
        <dbReference type="ARBA" id="ARBA00022679"/>
    </source>
</evidence>
<dbReference type="SUPFAM" id="SSF53098">
    <property type="entry name" value="Ribonuclease H-like"/>
    <property type="match status" value="1"/>
</dbReference>
<dbReference type="FunFam" id="3.90.1600.10:FF:000030">
    <property type="entry name" value="DNA polymerase II"/>
    <property type="match status" value="1"/>
</dbReference>
<evidence type="ECO:0000256" key="3">
    <source>
        <dbReference type="ARBA" id="ARBA00022695"/>
    </source>
</evidence>
<dbReference type="EMBL" id="ANFM02000057">
    <property type="protein sequence ID" value="EOD77304.1"/>
    <property type="molecule type" value="Genomic_DNA"/>
</dbReference>
<keyword evidence="5 7" id="KW-0238">DNA-binding</keyword>
<dbReference type="CDD" id="cd05784">
    <property type="entry name" value="DNA_polB_II_exo"/>
    <property type="match status" value="1"/>
</dbReference>
<keyword evidence="11" id="KW-1185">Reference proteome</keyword>
<accession>R1GMH6</accession>
<evidence type="ECO:0000259" key="9">
    <source>
        <dbReference type="Pfam" id="PF03104"/>
    </source>
</evidence>
<evidence type="ECO:0000256" key="1">
    <source>
        <dbReference type="ARBA" id="ARBA00005755"/>
    </source>
</evidence>
<evidence type="ECO:0000259" key="8">
    <source>
        <dbReference type="Pfam" id="PF00136"/>
    </source>
</evidence>
<comment type="catalytic activity">
    <reaction evidence="6 7">
        <text>DNA(n) + a 2'-deoxyribonucleoside 5'-triphosphate = DNA(n+1) + diphosphate</text>
        <dbReference type="Rhea" id="RHEA:22508"/>
        <dbReference type="Rhea" id="RHEA-COMP:17339"/>
        <dbReference type="Rhea" id="RHEA-COMP:17340"/>
        <dbReference type="ChEBI" id="CHEBI:33019"/>
        <dbReference type="ChEBI" id="CHEBI:61560"/>
        <dbReference type="ChEBI" id="CHEBI:173112"/>
        <dbReference type="EC" id="2.7.7.7"/>
    </reaction>
</comment>
<gene>
    <name evidence="10" type="ORF">D515_04005</name>
</gene>
<dbReference type="eggNOG" id="COG0417">
    <property type="taxonomic scope" value="Bacteria"/>
</dbReference>
<sequence>MYVQIKSTIGDKLGYTAPEIATSEANLQYQDGFLISRHSRDIGEQTELTLWVQTDNGPAKLIVTGEKPVFFVASVHVNQAQTILNTAGIAFTCRELPLKDFALQTVSGFYFNTINAANRASRLLQMEEIDTLESDVRLPDRYLMERFICGGLTFAGKATQRRGFTEYREAKAKSSDYSTSLSRVSLDIECSEKGVLYSIGLDSERDSRVIMIGDKPANADEYPWIQWVASEYDLLKALNDWFATFDPDVVVGWSVIDFDFRLLVKRAAFHKLDLRLGRGGEKAHWRDSSNSRQGFITLPGRVVIDGIDALKTATYSFRSWSLESVSREMFGEGKAIDNPYDRMDSINRMFRDDKPALAKYNLQDCVLVNRIFEQTHLLEFLIQRSRLTGIELDRIGGSVAAFTNLYMPRLHRAGYIAPTLASENWIASPGGYVMDSKPGLYDSVLVLDFKSLYPSIIRTFLIDPLGLIEGLQAQESSVPGFRGGVFHREKHFLPSLIENLWKARDEAKLKGEKAFSQAIKIIMNSFYGVLGSSGCRFFDHRLASSITMRGHEIMKTTRELIEAKGYEVIYGDTDSTFVSLGRLYSNEEADEVGKALVEHINAWWINHLTENYDITSALEIEYETHYQKFLMPTIRGQDTGSKKRYAGLVNKDGERRIVYKGLETVRTDWTPLAQVFQQTLYQKVFDEEEVEEYVRNTVENTLRGNNDAQLIYRKRLRRKLSDYEKNVPPHVKAARKADEANKKLGRNLQYQHGGWIEYIITVNGAEPLEALDSPYDYQHYVDKQLKPIADGILPFVGKNFDDLAMPQLGLF</sequence>
<dbReference type="NCBIfam" id="NF004422">
    <property type="entry name" value="PRK05762.1-4"/>
    <property type="match status" value="1"/>
</dbReference>
<dbReference type="InterPro" id="IPR023211">
    <property type="entry name" value="DNA_pol_palm_dom_sf"/>
</dbReference>
<proteinExistence type="inferred from homology"/>
<evidence type="ECO:0000313" key="11">
    <source>
        <dbReference type="Proteomes" id="UP000011223"/>
    </source>
</evidence>
<dbReference type="InterPro" id="IPR006134">
    <property type="entry name" value="DNA-dir_DNA_pol_B_multi_dom"/>
</dbReference>
<dbReference type="InterPro" id="IPR050240">
    <property type="entry name" value="DNA_pol_type-B"/>
</dbReference>
<dbReference type="InterPro" id="IPR006133">
    <property type="entry name" value="DNA-dir_DNA_pol_B_exonuc"/>
</dbReference>
<protein>
    <recommendedName>
        <fullName evidence="7">DNA polymerase</fullName>
        <ecNumber evidence="7">2.7.7.7</ecNumber>
    </recommendedName>
</protein>
<dbReference type="GO" id="GO:0003887">
    <property type="term" value="F:DNA-directed DNA polymerase activity"/>
    <property type="evidence" value="ECO:0007669"/>
    <property type="project" value="UniProtKB-KW"/>
</dbReference>
<dbReference type="PANTHER" id="PTHR10322">
    <property type="entry name" value="DNA POLYMERASE CATALYTIC SUBUNIT"/>
    <property type="match status" value="1"/>
</dbReference>
<reference evidence="10 11" key="1">
    <citation type="journal article" date="2014" name="PLoS ONE">
        <title>Grimontia indica AK16(T), sp. nov., Isolated from a Seawater Sample Reports the Presence of Pathogenic Genes Similar to Vibrio Genus.</title>
        <authorList>
            <person name="Singh A."/>
            <person name="Vaidya B."/>
            <person name="Khatri I."/>
            <person name="Srinivas T.N."/>
            <person name="Subramanian S."/>
            <person name="Korpole S."/>
            <person name="Pinnaka A.K."/>
        </authorList>
    </citation>
    <scope>NUCLEOTIDE SEQUENCE [LARGE SCALE GENOMIC DNA]</scope>
    <source>
        <strain evidence="10 11">AK16</strain>
    </source>
</reference>
<comment type="caution">
    <text evidence="10">The sequence shown here is derived from an EMBL/GenBank/DDBJ whole genome shotgun (WGS) entry which is preliminary data.</text>
</comment>
<dbReference type="GO" id="GO:0009432">
    <property type="term" value="P:SOS response"/>
    <property type="evidence" value="ECO:0007669"/>
    <property type="project" value="TreeGrafter"/>
</dbReference>
<dbReference type="FunFam" id="1.10.132.60:FF:000008">
    <property type="entry name" value="DNA polymerase"/>
    <property type="match status" value="1"/>
</dbReference>
<keyword evidence="4 7" id="KW-0239">DNA-directed DNA polymerase</keyword>
<dbReference type="InterPro" id="IPR012337">
    <property type="entry name" value="RNaseH-like_sf"/>
</dbReference>
<comment type="similarity">
    <text evidence="1 7">Belongs to the DNA polymerase type-B family.</text>
</comment>
<evidence type="ECO:0000256" key="6">
    <source>
        <dbReference type="ARBA" id="ARBA00049244"/>
    </source>
</evidence>
<dbReference type="Pfam" id="PF21474">
    <property type="entry name" value="DNApolII_N"/>
    <property type="match status" value="1"/>
</dbReference>
<dbReference type="EC" id="2.7.7.7" evidence="7"/>
<dbReference type="InterPro" id="IPR043502">
    <property type="entry name" value="DNA/RNA_pol_sf"/>
</dbReference>
<dbReference type="Gene3D" id="3.30.420.10">
    <property type="entry name" value="Ribonuclease H-like superfamily/Ribonuclease H"/>
    <property type="match status" value="1"/>
</dbReference>
<evidence type="ECO:0000313" key="10">
    <source>
        <dbReference type="EMBL" id="EOD77304.1"/>
    </source>
</evidence>
<keyword evidence="2 7" id="KW-0808">Transferase</keyword>
<dbReference type="PANTHER" id="PTHR10322:SF23">
    <property type="entry name" value="DNA POLYMERASE DELTA CATALYTIC SUBUNIT"/>
    <property type="match status" value="1"/>
</dbReference>
<name>R1GMH6_9GAMM</name>
<dbReference type="PROSITE" id="PS00116">
    <property type="entry name" value="DNA_POLYMERASE_B"/>
    <property type="match status" value="1"/>
</dbReference>
<keyword evidence="3 7" id="KW-0548">Nucleotidyltransferase</keyword>
<dbReference type="InterPro" id="IPR036397">
    <property type="entry name" value="RNaseH_sf"/>
</dbReference>
<dbReference type="SMART" id="SM00486">
    <property type="entry name" value="POLBc"/>
    <property type="match status" value="1"/>
</dbReference>
<dbReference type="PRINTS" id="PR00106">
    <property type="entry name" value="DNAPOLB"/>
</dbReference>
<dbReference type="Gene3D" id="3.90.1600.10">
    <property type="entry name" value="Palm domain of DNA polymerase"/>
    <property type="match status" value="2"/>
</dbReference>
<keyword evidence="7" id="KW-0235">DNA replication</keyword>
<dbReference type="InterPro" id="IPR006172">
    <property type="entry name" value="DNA-dir_DNA_pol_B"/>
</dbReference>
<dbReference type="GO" id="GO:0003677">
    <property type="term" value="F:DNA binding"/>
    <property type="evidence" value="ECO:0007669"/>
    <property type="project" value="UniProtKB-KW"/>
</dbReference>
<dbReference type="InterPro" id="IPR042087">
    <property type="entry name" value="DNA_pol_B_thumb"/>
</dbReference>